<keyword evidence="1" id="KW-1133">Transmembrane helix</keyword>
<keyword evidence="1" id="KW-0812">Transmembrane</keyword>
<proteinExistence type="predicted"/>
<reference evidence="2" key="1">
    <citation type="journal article" date="2014" name="Int. J. Syst. Evol. Microbiol.">
        <title>Complete genome sequence of Corynebacterium casei LMG S-19264T (=DSM 44701T), isolated from a smear-ripened cheese.</title>
        <authorList>
            <consortium name="US DOE Joint Genome Institute (JGI-PGF)"/>
            <person name="Walter F."/>
            <person name="Albersmeier A."/>
            <person name="Kalinowski J."/>
            <person name="Ruckert C."/>
        </authorList>
    </citation>
    <scope>NUCLEOTIDE SEQUENCE</scope>
    <source>
        <strain evidence="2">JCM 3276</strain>
    </source>
</reference>
<protein>
    <submittedName>
        <fullName evidence="2">Uncharacterized protein</fullName>
    </submittedName>
</protein>
<comment type="caution">
    <text evidence="2">The sequence shown here is derived from an EMBL/GenBank/DDBJ whole genome shotgun (WGS) entry which is preliminary data.</text>
</comment>
<keyword evidence="3" id="KW-1185">Reference proteome</keyword>
<evidence type="ECO:0000313" key="2">
    <source>
        <dbReference type="EMBL" id="GGS46954.1"/>
    </source>
</evidence>
<reference evidence="2" key="2">
    <citation type="submission" date="2020-09" db="EMBL/GenBank/DDBJ databases">
        <authorList>
            <person name="Sun Q."/>
            <person name="Ohkuma M."/>
        </authorList>
    </citation>
    <scope>NUCLEOTIDE SEQUENCE</scope>
    <source>
        <strain evidence="2">JCM 3276</strain>
    </source>
</reference>
<dbReference type="AlphaFoldDB" id="A0A918LHF3"/>
<gene>
    <name evidence="2" type="ORF">GCM10010171_47700</name>
</gene>
<keyword evidence="1" id="KW-0472">Membrane</keyword>
<name>A0A918LHF3_9PSEU</name>
<sequence length="109" mass="11396">MGGRMEIEERKRPGAVFAGFLAPFALLVATVLAFVEDVFADRGWRGGEYATAFVAVAVVSLVAGVLLKATAPQPWRSVGAGMVRAGLLGLVAAFAAVVVLLIALAQWRP</sequence>
<feature type="transmembrane region" description="Helical" evidence="1">
    <location>
        <begin position="87"/>
        <end position="107"/>
    </location>
</feature>
<dbReference type="EMBL" id="BMRB01000004">
    <property type="protein sequence ID" value="GGS46954.1"/>
    <property type="molecule type" value="Genomic_DNA"/>
</dbReference>
<evidence type="ECO:0000313" key="3">
    <source>
        <dbReference type="Proteomes" id="UP000660680"/>
    </source>
</evidence>
<feature type="transmembrane region" description="Helical" evidence="1">
    <location>
        <begin position="49"/>
        <end position="67"/>
    </location>
</feature>
<evidence type="ECO:0000256" key="1">
    <source>
        <dbReference type="SAM" id="Phobius"/>
    </source>
</evidence>
<accession>A0A918LHF3</accession>
<dbReference type="Proteomes" id="UP000660680">
    <property type="component" value="Unassembled WGS sequence"/>
</dbReference>
<organism evidence="2 3">
    <name type="scientific">Actinokineospora fastidiosa</name>
    <dbReference type="NCBI Taxonomy" id="1816"/>
    <lineage>
        <taxon>Bacteria</taxon>
        <taxon>Bacillati</taxon>
        <taxon>Actinomycetota</taxon>
        <taxon>Actinomycetes</taxon>
        <taxon>Pseudonocardiales</taxon>
        <taxon>Pseudonocardiaceae</taxon>
        <taxon>Actinokineospora</taxon>
    </lineage>
</organism>
<dbReference type="RefSeq" id="WP_189212790.1">
    <property type="nucleotide sequence ID" value="NZ_BMRB01000004.1"/>
</dbReference>